<dbReference type="InterPro" id="IPR032675">
    <property type="entry name" value="LRR_dom_sf"/>
</dbReference>
<dbReference type="RefSeq" id="WP_188087064.1">
    <property type="nucleotide sequence ID" value="NZ_JACVFC010000001.1"/>
</dbReference>
<evidence type="ECO:0000313" key="1">
    <source>
        <dbReference type="EMBL" id="MBC9929975.1"/>
    </source>
</evidence>
<dbReference type="Gene3D" id="3.80.10.10">
    <property type="entry name" value="Ribonuclease Inhibitor"/>
    <property type="match status" value="1"/>
</dbReference>
<evidence type="ECO:0000313" key="2">
    <source>
        <dbReference type="Proteomes" id="UP000659124"/>
    </source>
</evidence>
<organism evidence="1 2">
    <name type="scientific">Chitinophaga qingshengii</name>
    <dbReference type="NCBI Taxonomy" id="1569794"/>
    <lineage>
        <taxon>Bacteria</taxon>
        <taxon>Pseudomonadati</taxon>
        <taxon>Bacteroidota</taxon>
        <taxon>Chitinophagia</taxon>
        <taxon>Chitinophagales</taxon>
        <taxon>Chitinophagaceae</taxon>
        <taxon>Chitinophaga</taxon>
    </lineage>
</organism>
<evidence type="ECO:0008006" key="3">
    <source>
        <dbReference type="Google" id="ProtNLM"/>
    </source>
</evidence>
<dbReference type="SUPFAM" id="SSF52058">
    <property type="entry name" value="L domain-like"/>
    <property type="match status" value="1"/>
</dbReference>
<protein>
    <recommendedName>
        <fullName evidence="3">Leucine-rich repeat domain-containing protein</fullName>
    </recommendedName>
</protein>
<keyword evidence="2" id="KW-1185">Reference proteome</keyword>
<sequence length="235" mass="26618">MTVDIEINSAKDIDVLKTHPIDEIDRLNLYIYSSISLKFLQQLKHLKSLMVSGAVKDLSPISQCTSLEELTISCKGAINTLDFIRDLSLVSLRLEGFTSKIDNLTVPYLPSLKNIEISAVSKINDLAFLGGFSNIERIVLFELNSTALFDFSALNRLKELRLTNMFHLKDLSELVTIKQLDKLCLHEFYINKKIKHDKKAALLKVMPDLKQVDAIELSINSEKFDKAALLHELNK</sequence>
<name>A0ABR7THK4_9BACT</name>
<dbReference type="Proteomes" id="UP000659124">
    <property type="component" value="Unassembled WGS sequence"/>
</dbReference>
<proteinExistence type="predicted"/>
<comment type="caution">
    <text evidence="1">The sequence shown here is derived from an EMBL/GenBank/DDBJ whole genome shotgun (WGS) entry which is preliminary data.</text>
</comment>
<accession>A0ABR7THK4</accession>
<dbReference type="EMBL" id="JACVFC010000001">
    <property type="protein sequence ID" value="MBC9929975.1"/>
    <property type="molecule type" value="Genomic_DNA"/>
</dbReference>
<gene>
    <name evidence="1" type="ORF">ICL07_06270</name>
</gene>
<reference evidence="1 2" key="1">
    <citation type="submission" date="2020-09" db="EMBL/GenBank/DDBJ databases">
        <title>Genome sequences of type strains of Chitinophaga qingshengii and Chitinophaga varians.</title>
        <authorList>
            <person name="Kittiwongwattana C."/>
        </authorList>
    </citation>
    <scope>NUCLEOTIDE SEQUENCE [LARGE SCALE GENOMIC DNA]</scope>
    <source>
        <strain evidence="1 2">JCM 30026</strain>
    </source>
</reference>